<proteinExistence type="inferred from homology"/>
<evidence type="ECO:0000256" key="1">
    <source>
        <dbReference type="ARBA" id="ARBA00008909"/>
    </source>
</evidence>
<evidence type="ECO:0000256" key="2">
    <source>
        <dbReference type="ARBA" id="ARBA00022705"/>
    </source>
</evidence>
<feature type="region of interest" description="Disordered" evidence="3">
    <location>
        <begin position="1"/>
        <end position="26"/>
    </location>
</feature>
<organism evidence="4">
    <name type="scientific">Vibrio splendidus</name>
    <dbReference type="NCBI Taxonomy" id="29497"/>
    <lineage>
        <taxon>Bacteria</taxon>
        <taxon>Pseudomonadati</taxon>
        <taxon>Pseudomonadota</taxon>
        <taxon>Gammaproteobacteria</taxon>
        <taxon>Vibrionales</taxon>
        <taxon>Vibrionaceae</taxon>
        <taxon>Vibrio</taxon>
    </lineage>
</organism>
<comment type="similarity">
    <text evidence="1">Belongs to the Gram-positive plasmids replication protein type 1 family.</text>
</comment>
<keyword evidence="2" id="KW-0235">DNA replication</keyword>
<sequence>MVEKRKPSNDSALAGDSFKGSDSAEKLPDRISRYGKAKSRAMENCNWLAEYSKSLEGICSVKDSDEIKPMDSAERSQVDKLRMTVESCSNWMVFHHYYTVDKIRLARGSFCKKHLMCPLCAIRRGAKSLKAYLDRYELILAENAHLKPYFLTLTVANGDDLKERIDHLTKSFKKYMTRKRVADTRGYGYTELNKIHGGVFTYEFTYSDKNGWHPHIHMVALCDPNDLPDFPIGSKSGKKKQESRLSKEWLSVSGDSFIVDFRPIENDPVEGFIEVFKYALKFSDLTPAKNYEAFKLLKGKRLQGSFGLFWGVKIPENMSDELLDELPYIELLYRYTNAGYSVADYKKVEV</sequence>
<evidence type="ECO:0000256" key="3">
    <source>
        <dbReference type="SAM" id="MobiDB-lite"/>
    </source>
</evidence>
<reference evidence="4" key="1">
    <citation type="journal article" date="2015" name="MBio">
        <title>Eco-Evolutionary Dynamics of Episomes among Ecologically Cohesive Bacterial Populations.</title>
        <authorList>
            <person name="Xue H."/>
            <person name="Cordero O.X."/>
            <person name="Camas F.M."/>
            <person name="Trimble W."/>
            <person name="Meyer F."/>
            <person name="Guglielmini J."/>
            <person name="Rocha E.P."/>
            <person name="Polz M.F."/>
        </authorList>
    </citation>
    <scope>NUCLEOTIDE SEQUENCE</scope>
    <source>
        <strain evidence="4">FF_1</strain>
    </source>
</reference>
<protein>
    <submittedName>
        <fullName evidence="4">Replication initiation protein REP</fullName>
    </submittedName>
</protein>
<dbReference type="Pfam" id="PF01446">
    <property type="entry name" value="Rep_1"/>
    <property type="match status" value="1"/>
</dbReference>
<dbReference type="GO" id="GO:0006260">
    <property type="term" value="P:DNA replication"/>
    <property type="evidence" value="ECO:0007669"/>
    <property type="project" value="UniProtKB-KW"/>
</dbReference>
<dbReference type="EMBL" id="KP795623">
    <property type="protein sequence ID" value="AKN38931.1"/>
    <property type="molecule type" value="Genomic_DNA"/>
</dbReference>
<dbReference type="EMBL" id="KP795646">
    <property type="protein sequence ID" value="AKN39395.1"/>
    <property type="molecule type" value="Genomic_DNA"/>
</dbReference>
<evidence type="ECO:0000313" key="4">
    <source>
        <dbReference type="EMBL" id="AKN39395.1"/>
    </source>
</evidence>
<name>A0A0H3ZSZ5_VIBSP</name>
<dbReference type="InterPro" id="IPR000989">
    <property type="entry name" value="Rep"/>
</dbReference>
<dbReference type="AlphaFoldDB" id="A0A0H3ZSZ5"/>
<accession>A0A0H3ZSZ5</accession>
<dbReference type="GO" id="GO:0003677">
    <property type="term" value="F:DNA binding"/>
    <property type="evidence" value="ECO:0007669"/>
    <property type="project" value="InterPro"/>
</dbReference>